<sequence length="338" mass="34030">MALLTLAVGGAGCSSNPLDAAPPTIDPAGPAASPPVSRVPAGTVRPADARATAAIFDGTTHQLAVLAPPESPADPAAPATLTEFGDPHAAPRAVRLPGPATALTGDGRGSAFLSTRGGYFSVDLSTGHVARVSVTGAERSDFTAIARRADGRLVLGSADGAVYTLAAPAPDGTVASRSKIFARVDALAAQGNTTAVLDRGQTSVTTIDADGRVRQSLRAGQGATTLTADPLGRVLVADTRGGQLLVYGVDPLILRQAYPVRQAPYGLAGSHGLAWVSQTASNTVIGYDLSTGIPVERARYPTVQQPNSLAFDEASGTLYVVSGSGAGVQVIEHAAGTP</sequence>
<reference evidence="2 3" key="1">
    <citation type="submission" date="2017-02" db="EMBL/GenBank/DDBJ databases">
        <title>The new phylogeny of genus Mycobacterium.</title>
        <authorList>
            <person name="Tortoli E."/>
            <person name="Trovato A."/>
            <person name="Cirillo D.M."/>
        </authorList>
    </citation>
    <scope>NUCLEOTIDE SEQUENCE [LARGE SCALE GENOMIC DNA]</scope>
    <source>
        <strain evidence="2 3">DSM 45230</strain>
    </source>
</reference>
<protein>
    <recommendedName>
        <fullName evidence="4">SMP-30/Gluconolactonase/LRE-like region domain-containing protein</fullName>
    </recommendedName>
</protein>
<comment type="caution">
    <text evidence="2">The sequence shown here is derived from an EMBL/GenBank/DDBJ whole genome shotgun (WGS) entry which is preliminary data.</text>
</comment>
<dbReference type="SUPFAM" id="SSF101898">
    <property type="entry name" value="NHL repeat"/>
    <property type="match status" value="1"/>
</dbReference>
<dbReference type="EMBL" id="MVHD01000058">
    <property type="protein sequence ID" value="OQZ88395.1"/>
    <property type="molecule type" value="Genomic_DNA"/>
</dbReference>
<evidence type="ECO:0000256" key="1">
    <source>
        <dbReference type="SAM" id="MobiDB-lite"/>
    </source>
</evidence>
<dbReference type="InterPro" id="IPR015943">
    <property type="entry name" value="WD40/YVTN_repeat-like_dom_sf"/>
</dbReference>
<feature type="region of interest" description="Disordered" evidence="1">
    <location>
        <begin position="13"/>
        <end position="42"/>
    </location>
</feature>
<evidence type="ECO:0000313" key="2">
    <source>
        <dbReference type="EMBL" id="OQZ88395.1"/>
    </source>
</evidence>
<name>A0ABX3R2Z1_9MYCO</name>
<proteinExistence type="predicted"/>
<gene>
    <name evidence="2" type="ORF">BST11_22995</name>
</gene>
<evidence type="ECO:0000313" key="3">
    <source>
        <dbReference type="Proteomes" id="UP000192319"/>
    </source>
</evidence>
<dbReference type="Proteomes" id="UP000192319">
    <property type="component" value="Unassembled WGS sequence"/>
</dbReference>
<organism evidence="2 3">
    <name type="scientific">Mycobacterium alsense</name>
    <dbReference type="NCBI Taxonomy" id="324058"/>
    <lineage>
        <taxon>Bacteria</taxon>
        <taxon>Bacillati</taxon>
        <taxon>Actinomycetota</taxon>
        <taxon>Actinomycetes</taxon>
        <taxon>Mycobacteriales</taxon>
        <taxon>Mycobacteriaceae</taxon>
        <taxon>Mycobacterium</taxon>
    </lineage>
</organism>
<keyword evidence="3" id="KW-1185">Reference proteome</keyword>
<accession>A0ABX3R2Z1</accession>
<evidence type="ECO:0008006" key="4">
    <source>
        <dbReference type="Google" id="ProtNLM"/>
    </source>
</evidence>
<dbReference type="Gene3D" id="2.130.10.10">
    <property type="entry name" value="YVTN repeat-like/Quinoprotein amine dehydrogenase"/>
    <property type="match status" value="1"/>
</dbReference>
<feature type="compositionally biased region" description="Low complexity" evidence="1">
    <location>
        <begin position="27"/>
        <end position="42"/>
    </location>
</feature>